<sequence>MASGSQRKSVQPNSDCRRPAIVVILTTILGIRKEDHWSFFCSRTCSSITTGFACRMKCRSFGASSLLRMALESGDCHQMDPIHPAVHGWKKSKTPASTNTRHAIDEADQPQNTMQPSGRYF</sequence>
<evidence type="ECO:0000313" key="3">
    <source>
        <dbReference type="Proteomes" id="UP000682892"/>
    </source>
</evidence>
<feature type="compositionally biased region" description="Polar residues" evidence="1">
    <location>
        <begin position="109"/>
        <end position="121"/>
    </location>
</feature>
<proteinExistence type="predicted"/>
<gene>
    <name evidence="2" type="ORF">AaeL_AAEL001908</name>
</gene>
<protein>
    <submittedName>
        <fullName evidence="2">AAEL001908-PA</fullName>
    </submittedName>
</protein>
<dbReference type="HOGENOM" id="CLU_2039963_0_0_1"/>
<feature type="region of interest" description="Disordered" evidence="1">
    <location>
        <begin position="87"/>
        <end position="121"/>
    </location>
</feature>
<accession>Q17JV0</accession>
<reference evidence="2" key="1">
    <citation type="submission" date="2005-10" db="EMBL/GenBank/DDBJ databases">
        <authorList>
            <person name="Loftus B.J."/>
            <person name="Nene V.M."/>
            <person name="Hannick L.I."/>
            <person name="Bidwell S."/>
            <person name="Haas B."/>
            <person name="Amedeo P."/>
            <person name="Orvis J."/>
            <person name="Wortman J.R."/>
            <person name="White O.R."/>
            <person name="Salzberg S."/>
            <person name="Shumway M."/>
            <person name="Koo H."/>
            <person name="Zhao Y."/>
            <person name="Holmes M."/>
            <person name="Miller J."/>
            <person name="Schatz M."/>
            <person name="Pop M."/>
            <person name="Pai G."/>
            <person name="Utterback T."/>
            <person name="Rogers Y.-H."/>
            <person name="Kravitz S."/>
            <person name="Fraser C.M."/>
        </authorList>
    </citation>
    <scope>NUCLEOTIDE SEQUENCE</scope>
    <source>
        <strain evidence="2">Liverpool</strain>
    </source>
</reference>
<evidence type="ECO:0000313" key="2">
    <source>
        <dbReference type="EMBL" id="EAT46962.1"/>
    </source>
</evidence>
<organism evidence="2 3">
    <name type="scientific">Aedes aegypti</name>
    <name type="common">Yellowfever mosquito</name>
    <name type="synonym">Culex aegypti</name>
    <dbReference type="NCBI Taxonomy" id="7159"/>
    <lineage>
        <taxon>Eukaryota</taxon>
        <taxon>Metazoa</taxon>
        <taxon>Ecdysozoa</taxon>
        <taxon>Arthropoda</taxon>
        <taxon>Hexapoda</taxon>
        <taxon>Insecta</taxon>
        <taxon>Pterygota</taxon>
        <taxon>Neoptera</taxon>
        <taxon>Endopterygota</taxon>
        <taxon>Diptera</taxon>
        <taxon>Nematocera</taxon>
        <taxon>Culicoidea</taxon>
        <taxon>Culicidae</taxon>
        <taxon>Culicinae</taxon>
        <taxon>Aedini</taxon>
        <taxon>Aedes</taxon>
        <taxon>Stegomyia</taxon>
    </lineage>
</organism>
<evidence type="ECO:0000256" key="1">
    <source>
        <dbReference type="SAM" id="MobiDB-lite"/>
    </source>
</evidence>
<name>Q17JV0_AEDAE</name>
<dbReference type="EMBL" id="CH477230">
    <property type="protein sequence ID" value="EAT46962.1"/>
    <property type="molecule type" value="Genomic_DNA"/>
</dbReference>
<dbReference type="Proteomes" id="UP000682892">
    <property type="component" value="Unassembled WGS sequence"/>
</dbReference>
<dbReference type="AlphaFoldDB" id="Q17JV0"/>
<reference evidence="2" key="2">
    <citation type="journal article" date="2007" name="Science">
        <title>Genome sequence of Aedes aegypti, a major arbovirus vector.</title>
        <authorList>
            <person name="Nene V."/>
            <person name="Wortman J.R."/>
            <person name="Lawson D."/>
            <person name="Haas B."/>
            <person name="Kodira C."/>
            <person name="Tu Z.J."/>
            <person name="Loftus B."/>
            <person name="Xi Z."/>
            <person name="Megy K."/>
            <person name="Grabherr M."/>
            <person name="Ren Q."/>
            <person name="Zdobnov E.M."/>
            <person name="Lobo N.F."/>
            <person name="Campbell K.S."/>
            <person name="Brown S.E."/>
            <person name="Bonaldo M.F."/>
            <person name="Zhu J."/>
            <person name="Sinkins S.P."/>
            <person name="Hogenkamp D.G."/>
            <person name="Amedeo P."/>
            <person name="Arensburger P."/>
            <person name="Atkinson P.W."/>
            <person name="Bidwell S."/>
            <person name="Biedler J."/>
            <person name="Birney E."/>
            <person name="Bruggner R.V."/>
            <person name="Costas J."/>
            <person name="Coy M.R."/>
            <person name="Crabtree J."/>
            <person name="Crawford M."/>
            <person name="Debruyn B."/>
            <person name="Decaprio D."/>
            <person name="Eiglmeier K."/>
            <person name="Eisenstadt E."/>
            <person name="El-Dorry H."/>
            <person name="Gelbart W.M."/>
            <person name="Gomes S.L."/>
            <person name="Hammond M."/>
            <person name="Hannick L.I."/>
            <person name="Hogan J.R."/>
            <person name="Holmes M.H."/>
            <person name="Jaffe D."/>
            <person name="Johnston J.S."/>
            <person name="Kennedy R.C."/>
            <person name="Koo H."/>
            <person name="Kravitz S."/>
            <person name="Kriventseva E.V."/>
            <person name="Kulp D."/>
            <person name="Labutti K."/>
            <person name="Lee E."/>
            <person name="Li S."/>
            <person name="Lovin D.D."/>
            <person name="Mao C."/>
            <person name="Mauceli E."/>
            <person name="Menck C.F."/>
            <person name="Miller J.R."/>
            <person name="Montgomery P."/>
            <person name="Mori A."/>
            <person name="Nascimento A.L."/>
            <person name="Naveira H.F."/>
            <person name="Nusbaum C."/>
            <person name="O'leary S."/>
            <person name="Orvis J."/>
            <person name="Pertea M."/>
            <person name="Quesneville H."/>
            <person name="Reidenbach K.R."/>
            <person name="Rogers Y.H."/>
            <person name="Roth C.W."/>
            <person name="Schneider J.R."/>
            <person name="Schatz M."/>
            <person name="Shumway M."/>
            <person name="Stanke M."/>
            <person name="Stinson E.O."/>
            <person name="Tubio J.M."/>
            <person name="Vanzee J.P."/>
            <person name="Verjovski-Almeida S."/>
            <person name="Werner D."/>
            <person name="White O."/>
            <person name="Wyder S."/>
            <person name="Zeng Q."/>
            <person name="Zhao Q."/>
            <person name="Zhao Y."/>
            <person name="Hill C.A."/>
            <person name="Raikhel A.S."/>
            <person name="Soares M.B."/>
            <person name="Knudson D.L."/>
            <person name="Lee N.H."/>
            <person name="Galagan J."/>
            <person name="Salzberg S.L."/>
            <person name="Paulsen I.T."/>
            <person name="Dimopoulos G."/>
            <person name="Collins F.H."/>
            <person name="Birren B."/>
            <person name="Fraser-Liggett C.M."/>
            <person name="Severson D.W."/>
        </authorList>
    </citation>
    <scope>NUCLEOTIDE SEQUENCE [LARGE SCALE GENOMIC DNA]</scope>
    <source>
        <strain evidence="2">Liverpool</strain>
    </source>
</reference>
<dbReference type="PaxDb" id="7159-AAEL001908-PA"/>
<reference evidence="2" key="3">
    <citation type="submission" date="2012-09" db="EMBL/GenBank/DDBJ databases">
        <authorList>
            <consortium name="VectorBase"/>
        </authorList>
    </citation>
    <scope>NUCLEOTIDE SEQUENCE</scope>
    <source>
        <strain evidence="2">Liverpool</strain>
    </source>
</reference>